<comment type="subcellular location">
    <subcellularLocation>
        <location evidence="2">Cytoplasm</location>
    </subcellularLocation>
    <subcellularLocation>
        <location evidence="1">Nucleus</location>
    </subcellularLocation>
</comment>
<comment type="similarity">
    <text evidence="3">Belongs to the translin family.</text>
</comment>
<keyword evidence="4" id="KW-0963">Cytoplasm</keyword>
<evidence type="ECO:0000256" key="5">
    <source>
        <dbReference type="ARBA" id="ARBA00022884"/>
    </source>
</evidence>
<dbReference type="Gene3D" id="1.20.58.200">
    <property type="entry name" value="Translin, domain 2"/>
    <property type="match status" value="1"/>
</dbReference>
<dbReference type="CDD" id="cd14819">
    <property type="entry name" value="Translin"/>
    <property type="match status" value="1"/>
</dbReference>
<evidence type="ECO:0000256" key="6">
    <source>
        <dbReference type="ARBA" id="ARBA00023125"/>
    </source>
</evidence>
<gene>
    <name evidence="10" type="ORF">CU097_013005</name>
</gene>
<evidence type="ECO:0000256" key="7">
    <source>
        <dbReference type="ARBA" id="ARBA00023242"/>
    </source>
</evidence>
<evidence type="ECO:0000256" key="1">
    <source>
        <dbReference type="ARBA" id="ARBA00004123"/>
    </source>
</evidence>
<feature type="compositionally biased region" description="Basic and acidic residues" evidence="9">
    <location>
        <begin position="232"/>
        <end position="242"/>
    </location>
</feature>
<evidence type="ECO:0000313" key="11">
    <source>
        <dbReference type="Proteomes" id="UP000252139"/>
    </source>
</evidence>
<keyword evidence="8" id="KW-0175">Coiled coil</keyword>
<protein>
    <recommendedName>
        <fullName evidence="12">Translin</fullName>
    </recommendedName>
</protein>
<dbReference type="SUPFAM" id="SSF74784">
    <property type="entry name" value="Translin"/>
    <property type="match status" value="1"/>
</dbReference>
<evidence type="ECO:0000256" key="8">
    <source>
        <dbReference type="SAM" id="Coils"/>
    </source>
</evidence>
<accession>A0A367JPX3</accession>
<evidence type="ECO:0000256" key="3">
    <source>
        <dbReference type="ARBA" id="ARBA00005902"/>
    </source>
</evidence>
<evidence type="ECO:0000256" key="9">
    <source>
        <dbReference type="SAM" id="MobiDB-lite"/>
    </source>
</evidence>
<dbReference type="PANTHER" id="PTHR10741">
    <property type="entry name" value="TRANSLIN AND TRANSLIN ASSOCIATED PROTEIN X"/>
    <property type="match status" value="1"/>
</dbReference>
<dbReference type="STRING" id="86630.A0A367JPX3"/>
<evidence type="ECO:0000256" key="4">
    <source>
        <dbReference type="ARBA" id="ARBA00022490"/>
    </source>
</evidence>
<evidence type="ECO:0008006" key="12">
    <source>
        <dbReference type="Google" id="ProtNLM"/>
    </source>
</evidence>
<name>A0A367JPX3_RHIAZ</name>
<keyword evidence="6" id="KW-0238">DNA-binding</keyword>
<dbReference type="Gene3D" id="1.20.58.190">
    <property type="entry name" value="Translin, domain 1"/>
    <property type="match status" value="1"/>
</dbReference>
<dbReference type="InterPro" id="IPR002848">
    <property type="entry name" value="Translin_fam"/>
</dbReference>
<dbReference type="GO" id="GO:0043565">
    <property type="term" value="F:sequence-specific DNA binding"/>
    <property type="evidence" value="ECO:0007669"/>
    <property type="project" value="InterPro"/>
</dbReference>
<evidence type="ECO:0000313" key="10">
    <source>
        <dbReference type="EMBL" id="RCH91956.1"/>
    </source>
</evidence>
<dbReference type="GO" id="GO:0005634">
    <property type="term" value="C:nucleus"/>
    <property type="evidence" value="ECO:0007669"/>
    <property type="project" value="UniProtKB-SubCell"/>
</dbReference>
<keyword evidence="5" id="KW-0694">RNA-binding</keyword>
<dbReference type="GO" id="GO:0016070">
    <property type="term" value="P:RNA metabolic process"/>
    <property type="evidence" value="ECO:0007669"/>
    <property type="project" value="InterPro"/>
</dbReference>
<comment type="caution">
    <text evidence="10">The sequence shown here is derived from an EMBL/GenBank/DDBJ whole genome shotgun (WGS) entry which is preliminary data.</text>
</comment>
<dbReference type="FunFam" id="1.20.58.200:FF:000002">
    <property type="entry name" value="Putative translin"/>
    <property type="match status" value="1"/>
</dbReference>
<organism evidence="10 11">
    <name type="scientific">Rhizopus azygosporus</name>
    <name type="common">Rhizopus microsporus var. azygosporus</name>
    <dbReference type="NCBI Taxonomy" id="86630"/>
    <lineage>
        <taxon>Eukaryota</taxon>
        <taxon>Fungi</taxon>
        <taxon>Fungi incertae sedis</taxon>
        <taxon>Mucoromycota</taxon>
        <taxon>Mucoromycotina</taxon>
        <taxon>Mucoromycetes</taxon>
        <taxon>Mucorales</taxon>
        <taxon>Mucorineae</taxon>
        <taxon>Rhizopodaceae</taxon>
        <taxon>Rhizopus</taxon>
    </lineage>
</organism>
<dbReference type="GO" id="GO:0005737">
    <property type="term" value="C:cytoplasm"/>
    <property type="evidence" value="ECO:0007669"/>
    <property type="project" value="UniProtKB-SubCell"/>
</dbReference>
<sequence>MDLKFFSDLQQSLEEDTQRRDEIRNAVKELDRICRRLNATLGHIHADPNGPVPSIDFTPVQEQLSTLAKLIPPHEFYRYNDIWARTTQQAVFLVIFESYLKNGELVNDIIPAVESSLGVKVDIHNNADEFHIQLEDILHAYISLVNELSRLAINCVTVGDYERPLVISKHVKDLSSGFQLLNLKNDSIRKRFDSIKYDVKKIEEVVYDITLRGLHNAKKKRLSNEENDQENDQGKKAKTADQ</sequence>
<keyword evidence="7" id="KW-0539">Nucleus</keyword>
<dbReference type="InterPro" id="IPR016069">
    <property type="entry name" value="Translin_C"/>
</dbReference>
<dbReference type="EMBL" id="PJQL01000898">
    <property type="protein sequence ID" value="RCH91956.1"/>
    <property type="molecule type" value="Genomic_DNA"/>
</dbReference>
<dbReference type="InterPro" id="IPR016068">
    <property type="entry name" value="Translin_N"/>
</dbReference>
<dbReference type="GO" id="GO:0003723">
    <property type="term" value="F:RNA binding"/>
    <property type="evidence" value="ECO:0007669"/>
    <property type="project" value="UniProtKB-KW"/>
</dbReference>
<feature type="coiled-coil region" evidence="8">
    <location>
        <begin position="6"/>
        <end position="40"/>
    </location>
</feature>
<dbReference type="OrthoDB" id="829at2759"/>
<dbReference type="AlphaFoldDB" id="A0A367JPX3"/>
<dbReference type="GO" id="GO:0003697">
    <property type="term" value="F:single-stranded DNA binding"/>
    <property type="evidence" value="ECO:0007669"/>
    <property type="project" value="InterPro"/>
</dbReference>
<feature type="region of interest" description="Disordered" evidence="9">
    <location>
        <begin position="219"/>
        <end position="242"/>
    </location>
</feature>
<reference evidence="10 11" key="1">
    <citation type="journal article" date="2018" name="G3 (Bethesda)">
        <title>Phylogenetic and Phylogenomic Definition of Rhizopus Species.</title>
        <authorList>
            <person name="Gryganskyi A.P."/>
            <person name="Golan J."/>
            <person name="Dolatabadi S."/>
            <person name="Mondo S."/>
            <person name="Robb S."/>
            <person name="Idnurm A."/>
            <person name="Muszewska A."/>
            <person name="Steczkiewicz K."/>
            <person name="Masonjones S."/>
            <person name="Liao H.L."/>
            <person name="Gajdeczka M.T."/>
            <person name="Anike F."/>
            <person name="Vuek A."/>
            <person name="Anishchenko I.M."/>
            <person name="Voigt K."/>
            <person name="de Hoog G.S."/>
            <person name="Smith M.E."/>
            <person name="Heitman J."/>
            <person name="Vilgalys R."/>
            <person name="Stajich J.E."/>
        </authorList>
    </citation>
    <scope>NUCLEOTIDE SEQUENCE [LARGE SCALE GENOMIC DNA]</scope>
    <source>
        <strain evidence="10 11">CBS 357.93</strain>
    </source>
</reference>
<dbReference type="Pfam" id="PF01997">
    <property type="entry name" value="Translin"/>
    <property type="match status" value="1"/>
</dbReference>
<keyword evidence="11" id="KW-1185">Reference proteome</keyword>
<dbReference type="InterPro" id="IPR033956">
    <property type="entry name" value="Translin"/>
</dbReference>
<dbReference type="InterPro" id="IPR036081">
    <property type="entry name" value="Translin_sf"/>
</dbReference>
<evidence type="ECO:0000256" key="2">
    <source>
        <dbReference type="ARBA" id="ARBA00004496"/>
    </source>
</evidence>
<proteinExistence type="inferred from homology"/>
<dbReference type="Proteomes" id="UP000252139">
    <property type="component" value="Unassembled WGS sequence"/>
</dbReference>